<dbReference type="GO" id="GO:0016705">
    <property type="term" value="F:oxidoreductase activity, acting on paired donors, with incorporation or reduction of molecular oxygen"/>
    <property type="evidence" value="ECO:0007669"/>
    <property type="project" value="InterPro"/>
</dbReference>
<dbReference type="PRINTS" id="PR00463">
    <property type="entry name" value="EP450I"/>
</dbReference>
<dbReference type="GO" id="GO:0020037">
    <property type="term" value="F:heme binding"/>
    <property type="evidence" value="ECO:0007669"/>
    <property type="project" value="InterPro"/>
</dbReference>
<dbReference type="SUPFAM" id="SSF48264">
    <property type="entry name" value="Cytochrome P450"/>
    <property type="match status" value="1"/>
</dbReference>
<sequence>MTYHATLLSSIAVYRLSPFHPLAKYPGPITLKLSRMWVYRMAKSGKRHEYIRTLHEIYHSDIVRIGPNEVSISDASAIGPVLGQSGLVKGPGWDGRVRYMADRPLISWRDPVMHAKRRHNWNRGLSGPAIKVYEPVVGDRVVQMVDLALKQPGEVVDMVKLIKYFAFDIMGDMGFGGGSELMRDGDTHGFLQAVIDGIDDSILSETFPWLAYYARNRLFDVIESAANRAKERVLRSKGTQDLFYYLSNEDGNGKDTPPLEVVIPEGVVVSIAGSDTTSFSLNATIHLLISHSSAYKRLQEEVDRFYPPGENAVDTRYHSEMPYLDAVINEALRLYPVLASGSHRATQKEAVLINAWCIPPNTSVRVHTWSVHRDPRNFSPSSDSFWPERWLLANNQPCPDPKPSDFVHNTNAFHTFSFGPANCTGKALALREMKMLLCHMFQQMDMKFAEGYDPKDWDKDLKDAGVSMEVGMLPVICTPRHRT</sequence>
<evidence type="ECO:0000256" key="6">
    <source>
        <dbReference type="ARBA" id="ARBA00023004"/>
    </source>
</evidence>
<dbReference type="EMBL" id="JAEVFJ010000012">
    <property type="protein sequence ID" value="KAH8101527.1"/>
    <property type="molecule type" value="Genomic_DNA"/>
</dbReference>
<dbReference type="OrthoDB" id="6692864at2759"/>
<comment type="similarity">
    <text evidence="3">Belongs to the cytochrome P450 family.</text>
</comment>
<accession>A0A8K0USB8</accession>
<dbReference type="GO" id="GO:0005506">
    <property type="term" value="F:iron ion binding"/>
    <property type="evidence" value="ECO:0007669"/>
    <property type="project" value="InterPro"/>
</dbReference>
<name>A0A8K0USB8_9AGAR</name>
<dbReference type="Gene3D" id="1.10.630.10">
    <property type="entry name" value="Cytochrome P450"/>
    <property type="match status" value="1"/>
</dbReference>
<comment type="pathway">
    <text evidence="2">Secondary metabolite biosynthesis.</text>
</comment>
<reference evidence="9" key="1">
    <citation type="journal article" date="2021" name="New Phytol.">
        <title>Evolutionary innovations through gain and loss of genes in the ectomycorrhizal Boletales.</title>
        <authorList>
            <person name="Wu G."/>
            <person name="Miyauchi S."/>
            <person name="Morin E."/>
            <person name="Kuo A."/>
            <person name="Drula E."/>
            <person name="Varga T."/>
            <person name="Kohler A."/>
            <person name="Feng B."/>
            <person name="Cao Y."/>
            <person name="Lipzen A."/>
            <person name="Daum C."/>
            <person name="Hundley H."/>
            <person name="Pangilinan J."/>
            <person name="Johnson J."/>
            <person name="Barry K."/>
            <person name="LaButti K."/>
            <person name="Ng V."/>
            <person name="Ahrendt S."/>
            <person name="Min B."/>
            <person name="Choi I.G."/>
            <person name="Park H."/>
            <person name="Plett J.M."/>
            <person name="Magnuson J."/>
            <person name="Spatafora J.W."/>
            <person name="Nagy L.G."/>
            <person name="Henrissat B."/>
            <person name="Grigoriev I.V."/>
            <person name="Yang Z.L."/>
            <person name="Xu J."/>
            <person name="Martin F.M."/>
        </authorList>
    </citation>
    <scope>NUCLEOTIDE SEQUENCE</scope>
    <source>
        <strain evidence="9">KKN 215</strain>
    </source>
</reference>
<evidence type="ECO:0000256" key="7">
    <source>
        <dbReference type="ARBA" id="ARBA00023033"/>
    </source>
</evidence>
<evidence type="ECO:0000256" key="1">
    <source>
        <dbReference type="ARBA" id="ARBA00001971"/>
    </source>
</evidence>
<organism evidence="9 10">
    <name type="scientific">Cristinia sonorae</name>
    <dbReference type="NCBI Taxonomy" id="1940300"/>
    <lineage>
        <taxon>Eukaryota</taxon>
        <taxon>Fungi</taxon>
        <taxon>Dikarya</taxon>
        <taxon>Basidiomycota</taxon>
        <taxon>Agaricomycotina</taxon>
        <taxon>Agaricomycetes</taxon>
        <taxon>Agaricomycetidae</taxon>
        <taxon>Agaricales</taxon>
        <taxon>Pleurotineae</taxon>
        <taxon>Stephanosporaceae</taxon>
        <taxon>Cristinia</taxon>
    </lineage>
</organism>
<protein>
    <submittedName>
        <fullName evidence="9">Cytochrome P450</fullName>
    </submittedName>
</protein>
<dbReference type="GO" id="GO:0004497">
    <property type="term" value="F:monooxygenase activity"/>
    <property type="evidence" value="ECO:0007669"/>
    <property type="project" value="UniProtKB-KW"/>
</dbReference>
<keyword evidence="5" id="KW-0560">Oxidoreductase</keyword>
<dbReference type="Pfam" id="PF00067">
    <property type="entry name" value="p450"/>
    <property type="match status" value="1"/>
</dbReference>
<evidence type="ECO:0000256" key="4">
    <source>
        <dbReference type="ARBA" id="ARBA00022723"/>
    </source>
</evidence>
<keyword evidence="10" id="KW-1185">Reference proteome</keyword>
<dbReference type="InterPro" id="IPR002401">
    <property type="entry name" value="Cyt_P450_E_grp-I"/>
</dbReference>
<evidence type="ECO:0000313" key="9">
    <source>
        <dbReference type="EMBL" id="KAH8101527.1"/>
    </source>
</evidence>
<dbReference type="AlphaFoldDB" id="A0A8K0USB8"/>
<keyword evidence="7" id="KW-0503">Monooxygenase</keyword>
<dbReference type="PRINTS" id="PR00385">
    <property type="entry name" value="P450"/>
</dbReference>
<gene>
    <name evidence="9" type="ORF">BXZ70DRAFT_933737</name>
</gene>
<dbReference type="InterPro" id="IPR001128">
    <property type="entry name" value="Cyt_P450"/>
</dbReference>
<evidence type="ECO:0000256" key="8">
    <source>
        <dbReference type="PIRSR" id="PIRSR602401-1"/>
    </source>
</evidence>
<proteinExistence type="inferred from homology"/>
<keyword evidence="4 8" id="KW-0479">Metal-binding</keyword>
<dbReference type="PANTHER" id="PTHR24305">
    <property type="entry name" value="CYTOCHROME P450"/>
    <property type="match status" value="1"/>
</dbReference>
<keyword evidence="8" id="KW-0349">Heme</keyword>
<keyword evidence="6 8" id="KW-0408">Iron</keyword>
<feature type="binding site" description="axial binding residue" evidence="8">
    <location>
        <position position="423"/>
    </location>
    <ligand>
        <name>heme</name>
        <dbReference type="ChEBI" id="CHEBI:30413"/>
    </ligand>
    <ligandPart>
        <name>Fe</name>
        <dbReference type="ChEBI" id="CHEBI:18248"/>
    </ligandPart>
</feature>
<dbReference type="InterPro" id="IPR036396">
    <property type="entry name" value="Cyt_P450_sf"/>
</dbReference>
<comment type="caution">
    <text evidence="9">The sequence shown here is derived from an EMBL/GenBank/DDBJ whole genome shotgun (WGS) entry which is preliminary data.</text>
</comment>
<comment type="cofactor">
    <cofactor evidence="1 8">
        <name>heme</name>
        <dbReference type="ChEBI" id="CHEBI:30413"/>
    </cofactor>
</comment>
<evidence type="ECO:0000313" key="10">
    <source>
        <dbReference type="Proteomes" id="UP000813824"/>
    </source>
</evidence>
<evidence type="ECO:0000256" key="3">
    <source>
        <dbReference type="ARBA" id="ARBA00010617"/>
    </source>
</evidence>
<evidence type="ECO:0000256" key="5">
    <source>
        <dbReference type="ARBA" id="ARBA00023002"/>
    </source>
</evidence>
<dbReference type="InterPro" id="IPR050121">
    <property type="entry name" value="Cytochrome_P450_monoxygenase"/>
</dbReference>
<dbReference type="Proteomes" id="UP000813824">
    <property type="component" value="Unassembled WGS sequence"/>
</dbReference>
<evidence type="ECO:0000256" key="2">
    <source>
        <dbReference type="ARBA" id="ARBA00005179"/>
    </source>
</evidence>
<dbReference type="PANTHER" id="PTHR24305:SF187">
    <property type="entry name" value="P450, PUTATIVE (EUROFUNG)-RELATED"/>
    <property type="match status" value="1"/>
</dbReference>